<comment type="caution">
    <text evidence="4">The sequence shown here is derived from an EMBL/GenBank/DDBJ whole genome shotgun (WGS) entry which is preliminary data.</text>
</comment>
<dbReference type="Pfam" id="PF13385">
    <property type="entry name" value="Laminin_G_3"/>
    <property type="match status" value="1"/>
</dbReference>
<sequence>MARMTMDAAPPPEPRPSTLRRRLAMATTLAVGLSGLAAPALLAVPALAADPLSDGLVAQYLFDETSGDAVRNTADGSAAAGDPLDAVVRNFVADQRSEAGTLRFTGGAKTSTGDWVELPDDLLKTATSATISMDVKVDAAMLTSNHFLWNIGNDVNQQYWFATARGPRAAITTSSSAGEKNGTGYALTANRWHSVTAVLDADADTITLYTDGQRSGVGKTTLTPADISQTLNTIGRSPWPDALFKGTVGAFHVYSRALNSAEVVALSDRDGAAHAADLAAVSNGTLAAIDLGDTSAVTGDLDLFTLRGVTWASSTPSVVTCDGVVTRPAPGSPAATATLVATVSTRGVAASSPRSFTVTVPALTAADIAADRDALSVPDVVRGNVTLPARGAAGAPITWVSSKPAVITDAAAGAKAAGVVTRPAWGSGDVPVTLTATIGSGAAVLTRTFDVAVAASPRPAVDERYMFAYFTADTVAGEKISLAASQGDSAMSWDVLNGGNPLITSTKGTTGLRDAFIMRSREGDRFFLIATDLSIGSGTTWDSALDDGSSYLEIWESTDLKTWSAQRHVKVSGPFASMTWAPEAYWDDAAGEYVVYWSSRVYLDATRPYDKVGTPNYTYSKVMYATTRDFQTFSRAKVWQDAGDRIDSTMIEDGGTFYRFTKEVTGCVDIVQESSPAMRALSLPGDYAWKTDASCISKTARSTTRTTEGPTIFRANKGDTSLPAGSTKGFYLFVDDFTGVGYLPLFTESLADPQWRTVTGALPKSRHGSVLPVTLNQWESAKGSALTKVGTATALTGVSAGDALEPGSVVSARVSAADGGAVAGTVRFGFGAATVDAAVRPSGDGFVAETTVPDLHGDVSLSASFAGYDVLAGSSAAAVEVTVGSPAPVVSGVVAARCVAGKVVQTVTVTNTNDVDASVAVVSPYGSKNLGPIAPGKASSAAFTTRLAAIPAGSVTLTASGAVDGKPVTAQQEVPFPAATC</sequence>
<dbReference type="RefSeq" id="WP_397557256.1">
    <property type="nucleotide sequence ID" value="NZ_JBIQWL010000006.1"/>
</dbReference>
<proteinExistence type="predicted"/>
<feature type="domain" description="Atrophied bacterial Ig" evidence="3">
    <location>
        <begin position="379"/>
        <end position="455"/>
    </location>
</feature>
<feature type="domain" description="Atrophied bacterial Ig" evidence="3">
    <location>
        <begin position="290"/>
        <end position="362"/>
    </location>
</feature>
<keyword evidence="5" id="KW-1185">Reference proteome</keyword>
<dbReference type="InterPro" id="IPR023296">
    <property type="entry name" value="Glyco_hydro_beta-prop_sf"/>
</dbReference>
<dbReference type="Proteomes" id="UP001610861">
    <property type="component" value="Unassembled WGS sequence"/>
</dbReference>
<accession>A0ABW7QA92</accession>
<evidence type="ECO:0000313" key="4">
    <source>
        <dbReference type="EMBL" id="MFH8251802.1"/>
    </source>
</evidence>
<dbReference type="InterPro" id="IPR013320">
    <property type="entry name" value="ConA-like_dom_sf"/>
</dbReference>
<evidence type="ECO:0000313" key="5">
    <source>
        <dbReference type="Proteomes" id="UP001610861"/>
    </source>
</evidence>
<organism evidence="4 5">
    <name type="scientific">Microbacterium alkaliflavum</name>
    <dbReference type="NCBI Taxonomy" id="3248839"/>
    <lineage>
        <taxon>Bacteria</taxon>
        <taxon>Bacillati</taxon>
        <taxon>Actinomycetota</taxon>
        <taxon>Actinomycetes</taxon>
        <taxon>Micrococcales</taxon>
        <taxon>Microbacteriaceae</taxon>
        <taxon>Microbacterium</taxon>
    </lineage>
</organism>
<dbReference type="PANTHER" id="PTHR43301:SF3">
    <property type="entry name" value="ARABINAN ENDO-1,5-ALPHA-L-ARABINOSIDASE A-RELATED"/>
    <property type="match status" value="1"/>
</dbReference>
<dbReference type="SUPFAM" id="SSF49899">
    <property type="entry name" value="Concanavalin A-like lectins/glucanases"/>
    <property type="match status" value="1"/>
</dbReference>
<dbReference type="PANTHER" id="PTHR43301">
    <property type="entry name" value="ARABINAN ENDO-1,5-ALPHA-L-ARABINOSIDASE"/>
    <property type="match status" value="1"/>
</dbReference>
<dbReference type="InterPro" id="IPR050727">
    <property type="entry name" value="GH43_arabinanases"/>
</dbReference>
<dbReference type="InterPro" id="IPR013783">
    <property type="entry name" value="Ig-like_fold"/>
</dbReference>
<gene>
    <name evidence="4" type="ORF">ACH3VR_15660</name>
</gene>
<keyword evidence="2" id="KW-0326">Glycosidase</keyword>
<dbReference type="SUPFAM" id="SSF75005">
    <property type="entry name" value="Arabinanase/levansucrase/invertase"/>
    <property type="match status" value="1"/>
</dbReference>
<evidence type="ECO:0000256" key="1">
    <source>
        <dbReference type="ARBA" id="ARBA00022801"/>
    </source>
</evidence>
<dbReference type="Gene3D" id="2.60.120.200">
    <property type="match status" value="1"/>
</dbReference>
<evidence type="ECO:0000256" key="2">
    <source>
        <dbReference type="ARBA" id="ARBA00023295"/>
    </source>
</evidence>
<dbReference type="Gene3D" id="2.60.40.10">
    <property type="entry name" value="Immunoglobulins"/>
    <property type="match status" value="1"/>
</dbReference>
<dbReference type="Gene3D" id="2.115.10.20">
    <property type="entry name" value="Glycosyl hydrolase domain, family 43"/>
    <property type="match status" value="1"/>
</dbReference>
<evidence type="ECO:0000259" key="3">
    <source>
        <dbReference type="Pfam" id="PF20578"/>
    </source>
</evidence>
<dbReference type="InterPro" id="IPR046780">
    <property type="entry name" value="aBig_2"/>
</dbReference>
<dbReference type="EMBL" id="JBIQWL010000006">
    <property type="protein sequence ID" value="MFH8251802.1"/>
    <property type="molecule type" value="Genomic_DNA"/>
</dbReference>
<keyword evidence="1" id="KW-0378">Hydrolase</keyword>
<dbReference type="Pfam" id="PF20578">
    <property type="entry name" value="aBig_2"/>
    <property type="match status" value="2"/>
</dbReference>
<dbReference type="CDD" id="cd08983">
    <property type="entry name" value="GH43_Bt3655-like"/>
    <property type="match status" value="1"/>
</dbReference>
<name>A0ABW7QA92_9MICO</name>
<reference evidence="4 5" key="1">
    <citation type="submission" date="2024-09" db="EMBL/GenBank/DDBJ databases">
        <authorList>
            <person name="Pan X."/>
        </authorList>
    </citation>
    <scope>NUCLEOTIDE SEQUENCE [LARGE SCALE GENOMIC DNA]</scope>
    <source>
        <strain evidence="4 5">B2969</strain>
    </source>
</reference>
<protein>
    <submittedName>
        <fullName evidence="4">Immunoglobulin-like domain-containing protein</fullName>
    </submittedName>
</protein>